<dbReference type="InterPro" id="IPR017853">
    <property type="entry name" value="GH"/>
</dbReference>
<proteinExistence type="predicted"/>
<evidence type="ECO:0000313" key="2">
    <source>
        <dbReference type="EMBL" id="KAF2196808.1"/>
    </source>
</evidence>
<keyword evidence="1" id="KW-0732">Signal</keyword>
<dbReference type="EMBL" id="ML994320">
    <property type="protein sequence ID" value="KAF2196808.1"/>
    <property type="molecule type" value="Genomic_DNA"/>
</dbReference>
<organism evidence="2 3">
    <name type="scientific">Delitschia confertaspora ATCC 74209</name>
    <dbReference type="NCBI Taxonomy" id="1513339"/>
    <lineage>
        <taxon>Eukaryota</taxon>
        <taxon>Fungi</taxon>
        <taxon>Dikarya</taxon>
        <taxon>Ascomycota</taxon>
        <taxon>Pezizomycotina</taxon>
        <taxon>Dothideomycetes</taxon>
        <taxon>Pleosporomycetidae</taxon>
        <taxon>Pleosporales</taxon>
        <taxon>Delitschiaceae</taxon>
        <taxon>Delitschia</taxon>
    </lineage>
</organism>
<dbReference type="AlphaFoldDB" id="A0A9P4MRB0"/>
<evidence type="ECO:0008006" key="4">
    <source>
        <dbReference type="Google" id="ProtNLM"/>
    </source>
</evidence>
<dbReference type="OrthoDB" id="2338662at2759"/>
<keyword evidence="3" id="KW-1185">Reference proteome</keyword>
<reference evidence="2" key="1">
    <citation type="journal article" date="2020" name="Stud. Mycol.">
        <title>101 Dothideomycetes genomes: a test case for predicting lifestyles and emergence of pathogens.</title>
        <authorList>
            <person name="Haridas S."/>
            <person name="Albert R."/>
            <person name="Binder M."/>
            <person name="Bloem J."/>
            <person name="Labutti K."/>
            <person name="Salamov A."/>
            <person name="Andreopoulos B."/>
            <person name="Baker S."/>
            <person name="Barry K."/>
            <person name="Bills G."/>
            <person name="Bluhm B."/>
            <person name="Cannon C."/>
            <person name="Castanera R."/>
            <person name="Culley D."/>
            <person name="Daum C."/>
            <person name="Ezra D."/>
            <person name="Gonzalez J."/>
            <person name="Henrissat B."/>
            <person name="Kuo A."/>
            <person name="Liang C."/>
            <person name="Lipzen A."/>
            <person name="Lutzoni F."/>
            <person name="Magnuson J."/>
            <person name="Mondo S."/>
            <person name="Nolan M."/>
            <person name="Ohm R."/>
            <person name="Pangilinan J."/>
            <person name="Park H.-J."/>
            <person name="Ramirez L."/>
            <person name="Alfaro M."/>
            <person name="Sun H."/>
            <person name="Tritt A."/>
            <person name="Yoshinaga Y."/>
            <person name="Zwiers L.-H."/>
            <person name="Turgeon B."/>
            <person name="Goodwin S."/>
            <person name="Spatafora J."/>
            <person name="Crous P."/>
            <person name="Grigoriev I."/>
        </authorList>
    </citation>
    <scope>NUCLEOTIDE SEQUENCE</scope>
    <source>
        <strain evidence="2">ATCC 74209</strain>
    </source>
</reference>
<protein>
    <recommendedName>
        <fullName evidence="4">Glycoside hydrolase family 42 N-terminal domain-containing protein</fullName>
    </recommendedName>
</protein>
<feature type="signal peptide" evidence="1">
    <location>
        <begin position="1"/>
        <end position="17"/>
    </location>
</feature>
<dbReference type="SUPFAM" id="SSF51445">
    <property type="entry name" value="(Trans)glycosidases"/>
    <property type="match status" value="1"/>
</dbReference>
<name>A0A9P4MRB0_9PLEO</name>
<comment type="caution">
    <text evidence="2">The sequence shown here is derived from an EMBL/GenBank/DDBJ whole genome shotgun (WGS) entry which is preliminary data.</text>
</comment>
<feature type="chain" id="PRO_5040439497" description="Glycoside hydrolase family 42 N-terminal domain-containing protein" evidence="1">
    <location>
        <begin position="18"/>
        <end position="586"/>
    </location>
</feature>
<dbReference type="Gene3D" id="3.20.20.80">
    <property type="entry name" value="Glycosidases"/>
    <property type="match status" value="1"/>
</dbReference>
<evidence type="ECO:0000313" key="3">
    <source>
        <dbReference type="Proteomes" id="UP000799536"/>
    </source>
</evidence>
<gene>
    <name evidence="2" type="ORF">GQ43DRAFT_484644</name>
</gene>
<evidence type="ECO:0000256" key="1">
    <source>
        <dbReference type="SAM" id="SignalP"/>
    </source>
</evidence>
<sequence length="586" mass="65445">MALQFLFGLSSVRLALAFDVPPGVKTWCGKAYRAEDSSFDPGGQLSPPKTNLSMPLLDLSFYPRMSLYLDDEKTGSFIVDAPISFTSGLSLGNFSVEDELNITIKNTLTGERLVRWSTIRINSTGNEFPFNLSSLPARIAPYPVSILTTSPNGLETHQSTSRLTILPTRNDTGSVSRIDHLYDALQVLSPLTHRTWKSIFPYSFYTSWDWIASTINNSSSTYNLSSFKAAGYNIIHPIPPGGTEPFNQTILRKFLKICNELELYIMYDMRHTYQNLSSISSQLASLQPHPSLLLYYTADEPDGTSDPLNATERSYNHIKSIDPYHPVSLVLNCENFFFEEYVKGTDIVLEDTYSIAANTSYSVVYHTPCNSTYGDCGCDNCHALDRAYTEFAENAFLDITTRVDTFYTYQEWLGYGAKKPVWGAPQAFFDQGSFWDRFLTADEHVVSSVLRLNHGVKGLVAWMFPTSDELRDITGKLATVLTSPSVTEFILGAERIPLLVNGGNGMIDATAWARDRSILVSVVNMGYKDIAERVEVRLPGVGGWQFGMEAVIWGSREGWEVYNELTKEGVRGLEVGVFRLGFDIKG</sequence>
<dbReference type="Proteomes" id="UP000799536">
    <property type="component" value="Unassembled WGS sequence"/>
</dbReference>
<accession>A0A9P4MRB0</accession>